<accession>A0A212L9F6</accession>
<dbReference type="AlphaFoldDB" id="A0A212L9F6"/>
<protein>
    <submittedName>
        <fullName evidence="1">Uncharacterized protein</fullName>
    </submittedName>
</protein>
<dbReference type="SUPFAM" id="SSF52540">
    <property type="entry name" value="P-loop containing nucleoside triphosphate hydrolases"/>
    <property type="match status" value="1"/>
</dbReference>
<dbReference type="Pfam" id="PF13238">
    <property type="entry name" value="AAA_18"/>
    <property type="match status" value="1"/>
</dbReference>
<reference evidence="1" key="1">
    <citation type="submission" date="2016-08" db="EMBL/GenBank/DDBJ databases">
        <authorList>
            <person name="Seilhamer J.J."/>
        </authorList>
    </citation>
    <scope>NUCLEOTIDE SEQUENCE</scope>
    <source>
        <strain evidence="1">86</strain>
    </source>
</reference>
<dbReference type="EMBL" id="FMJD01000005">
    <property type="protein sequence ID" value="SCM74166.1"/>
    <property type="molecule type" value="Genomic_DNA"/>
</dbReference>
<organism evidence="1">
    <name type="scientific">uncultured Pleomorphomonas sp</name>
    <dbReference type="NCBI Taxonomy" id="442121"/>
    <lineage>
        <taxon>Bacteria</taxon>
        <taxon>Pseudomonadati</taxon>
        <taxon>Pseudomonadota</taxon>
        <taxon>Alphaproteobacteria</taxon>
        <taxon>Hyphomicrobiales</taxon>
        <taxon>Pleomorphomonadaceae</taxon>
        <taxon>Pleomorphomonas</taxon>
        <taxon>environmental samples</taxon>
    </lineage>
</organism>
<dbReference type="NCBIfam" id="NF006746">
    <property type="entry name" value="PRK09270.1-5"/>
    <property type="match status" value="1"/>
</dbReference>
<gene>
    <name evidence="1" type="ORF">KL86PLE_130113</name>
</gene>
<dbReference type="InterPro" id="IPR027417">
    <property type="entry name" value="P-loop_NTPase"/>
</dbReference>
<dbReference type="PANTHER" id="PTHR10285">
    <property type="entry name" value="URIDINE KINASE"/>
    <property type="match status" value="1"/>
</dbReference>
<dbReference type="RefSeq" id="WP_288199675.1">
    <property type="nucleotide sequence ID" value="NZ_LT608334.1"/>
</dbReference>
<name>A0A212L9F6_9HYPH</name>
<dbReference type="Gene3D" id="3.40.50.300">
    <property type="entry name" value="P-loop containing nucleotide triphosphate hydrolases"/>
    <property type="match status" value="1"/>
</dbReference>
<evidence type="ECO:0000313" key="1">
    <source>
        <dbReference type="EMBL" id="SCM74166.1"/>
    </source>
</evidence>
<proteinExistence type="predicted"/>
<sequence length="212" mass="23227">MTERIMTLEELTAELRRRHSTRRLVVGIAGAPGSGKSTLAERLAAALNQTEPGLAAILPMDGYHYDDAVLRELGRLARKGAPDTFDVGGLAHMLKRLAENAEDEVAVPVFDRSIETARAGGRLIPRSTGILVVEGNYLLLKRSPWDQLDGLFDVTVMVQTSPETLRQRLDARWHHFGLAEAEVRRKVDTNDLPNGMAVLAESAAADFYVVGD</sequence>